<accession>A0A0M0JHC4</accession>
<dbReference type="SUPFAM" id="SSF53474">
    <property type="entry name" value="alpha/beta-Hydrolases"/>
    <property type="match status" value="1"/>
</dbReference>
<dbReference type="Gene3D" id="3.40.50.1820">
    <property type="entry name" value="alpha/beta hydrolase"/>
    <property type="match status" value="1"/>
</dbReference>
<dbReference type="Proteomes" id="UP000037460">
    <property type="component" value="Unassembled WGS sequence"/>
</dbReference>
<dbReference type="EMBL" id="JWZX01002948">
    <property type="protein sequence ID" value="KOO25643.1"/>
    <property type="molecule type" value="Genomic_DNA"/>
</dbReference>
<dbReference type="OrthoDB" id="10260961at2759"/>
<dbReference type="InterPro" id="IPR046879">
    <property type="entry name" value="KANL3/Tex30_Abhydrolase"/>
</dbReference>
<proteinExistence type="predicted"/>
<reference evidence="3" key="1">
    <citation type="journal article" date="2015" name="PLoS Genet.">
        <title>Genome Sequence and Transcriptome Analyses of Chrysochromulina tobin: Metabolic Tools for Enhanced Algal Fitness in the Prominent Order Prymnesiales (Haptophyceae).</title>
        <authorList>
            <person name="Hovde B.T."/>
            <person name="Deodato C.R."/>
            <person name="Hunsperger H.M."/>
            <person name="Ryken S.A."/>
            <person name="Yost W."/>
            <person name="Jha R.K."/>
            <person name="Patterson J."/>
            <person name="Monnat R.J. Jr."/>
            <person name="Barlow S.B."/>
            <person name="Starkenburg S.R."/>
            <person name="Cattolico R.A."/>
        </authorList>
    </citation>
    <scope>NUCLEOTIDE SEQUENCE</scope>
    <source>
        <strain evidence="3">CCMP291</strain>
    </source>
</reference>
<keyword evidence="3" id="KW-1185">Reference proteome</keyword>
<dbReference type="AlphaFoldDB" id="A0A0M0JHC4"/>
<dbReference type="InterPro" id="IPR029058">
    <property type="entry name" value="AB_hydrolase_fold"/>
</dbReference>
<feature type="domain" description="KANL3/Tex30 alpha/beta hydrolase-like" evidence="1">
    <location>
        <begin position="20"/>
        <end position="128"/>
    </location>
</feature>
<name>A0A0M0JHC4_9EUKA</name>
<dbReference type="PANTHER" id="PTHR42103:SF2">
    <property type="entry name" value="AB HYDROLASE-1 DOMAIN-CONTAINING PROTEIN"/>
    <property type="match status" value="1"/>
</dbReference>
<protein>
    <submittedName>
        <fullName evidence="2">Esterase lipase domain-containing protein</fullName>
    </submittedName>
</protein>
<gene>
    <name evidence="2" type="ORF">Ctob_003625</name>
</gene>
<organism evidence="2 3">
    <name type="scientific">Chrysochromulina tobinii</name>
    <dbReference type="NCBI Taxonomy" id="1460289"/>
    <lineage>
        <taxon>Eukaryota</taxon>
        <taxon>Haptista</taxon>
        <taxon>Haptophyta</taxon>
        <taxon>Prymnesiophyceae</taxon>
        <taxon>Prymnesiales</taxon>
        <taxon>Chrysochromulinaceae</taxon>
        <taxon>Chrysochromulina</taxon>
    </lineage>
</organism>
<dbReference type="Pfam" id="PF20408">
    <property type="entry name" value="Abhydrolase_11"/>
    <property type="match status" value="1"/>
</dbReference>
<evidence type="ECO:0000313" key="2">
    <source>
        <dbReference type="EMBL" id="KOO25643.1"/>
    </source>
</evidence>
<comment type="caution">
    <text evidence="2">The sequence shown here is derived from an EMBL/GenBank/DDBJ whole genome shotgun (WGS) entry which is preliminary data.</text>
</comment>
<sequence length="162" mass="17201">MRSSSMVWGVLSGHRSEVAQVKAVCEWAQKTWSNARLLLLGSSAGAPVAGSALDATAAAGAIFIGYTFGRLSSIAFGSHFGGVLRSTKPKLFLMGENDEFTSPTVLQAKVASSKGKNAMHIFPDVGHFELERSDFDEELSSVIAQWLTKTWPVDTSCSSASG</sequence>
<dbReference type="PANTHER" id="PTHR42103">
    <property type="entry name" value="ALPHA/BETA-HYDROLASES SUPERFAMILY PROTEIN"/>
    <property type="match status" value="1"/>
</dbReference>
<evidence type="ECO:0000259" key="1">
    <source>
        <dbReference type="Pfam" id="PF20408"/>
    </source>
</evidence>
<evidence type="ECO:0000313" key="3">
    <source>
        <dbReference type="Proteomes" id="UP000037460"/>
    </source>
</evidence>